<dbReference type="Proteomes" id="UP000027265">
    <property type="component" value="Unassembled WGS sequence"/>
</dbReference>
<dbReference type="GO" id="GO:0005506">
    <property type="term" value="F:iron ion binding"/>
    <property type="evidence" value="ECO:0007669"/>
    <property type="project" value="InterPro"/>
</dbReference>
<dbReference type="PANTHER" id="PTHR46300">
    <property type="entry name" value="P450, PUTATIVE (EUROFUNG)-RELATED-RELATED"/>
    <property type="match status" value="1"/>
</dbReference>
<dbReference type="AlphaFoldDB" id="A0A067PKX4"/>
<dbReference type="InterPro" id="IPR002401">
    <property type="entry name" value="Cyt_P450_E_grp-I"/>
</dbReference>
<evidence type="ECO:0000256" key="1">
    <source>
        <dbReference type="ARBA" id="ARBA00001971"/>
    </source>
</evidence>
<sequence length="510" mass="57867">MTLVATIQIGIICAVVVIFLKYLYSRHAMPYPPGPKPLPLIGNTLDIPTGASWLRYAEWAKPYGIANWDLIHVHMFGTHIVAVNSIRIANDLLDKRSNKYSSRPVVPMLEIMSDDFNVAALTYGEKWRRHRRLIHQNFRADLTLHHYPIIMNKAHCALRNLLEKPEDFITHIRHMTASVIMSILYDYEVNPNHDRYLEVVEQVMDMMGHAFNPGAFLVNVIPQLQYLPEWFPGMGFKDFARRCLTFVQEMQDTPFDYAKARFTAGVGSSCITSELLANMKEHDYTEREIKRMAATIFTGALLSQSVSAISTAFLAMVLFPEPQEKAQAEIDSVIGNSRLPEFSDRDSLPYVEAFFREILRWRPPTPLGVAHASTEDDVYEGYFIPKGSIILPNVWAMQHNEESYPNPDEFRPERFIADDGTLKGGHEVVFGFGRRICPGRHMADAQVWAMIALVLSVFCVTKAKDANGNDVEVDGRYSDGALIHPLPFKCSIVPRHERASQLINETANLV</sequence>
<reference evidence="13" key="1">
    <citation type="journal article" date="2014" name="Proc. Natl. Acad. Sci. U.S.A.">
        <title>Extensive sampling of basidiomycete genomes demonstrates inadequacy of the white-rot/brown-rot paradigm for wood decay fungi.</title>
        <authorList>
            <person name="Riley R."/>
            <person name="Salamov A.A."/>
            <person name="Brown D.W."/>
            <person name="Nagy L.G."/>
            <person name="Floudas D."/>
            <person name="Held B.W."/>
            <person name="Levasseur A."/>
            <person name="Lombard V."/>
            <person name="Morin E."/>
            <person name="Otillar R."/>
            <person name="Lindquist E.A."/>
            <person name="Sun H."/>
            <person name="LaButti K.M."/>
            <person name="Schmutz J."/>
            <person name="Jabbour D."/>
            <person name="Luo H."/>
            <person name="Baker S.E."/>
            <person name="Pisabarro A.G."/>
            <person name="Walton J.D."/>
            <person name="Blanchette R.A."/>
            <person name="Henrissat B."/>
            <person name="Martin F."/>
            <person name="Cullen D."/>
            <person name="Hibbett D.S."/>
            <person name="Grigoriev I.V."/>
        </authorList>
    </citation>
    <scope>NUCLEOTIDE SEQUENCE [LARGE SCALE GENOMIC DNA]</scope>
    <source>
        <strain evidence="13">MUCL 33604</strain>
    </source>
</reference>
<dbReference type="PANTHER" id="PTHR46300:SF7">
    <property type="entry name" value="P450, PUTATIVE (EUROFUNG)-RELATED"/>
    <property type="match status" value="1"/>
</dbReference>
<comment type="similarity">
    <text evidence="3 10">Belongs to the cytochrome P450 family.</text>
</comment>
<dbReference type="InterPro" id="IPR036396">
    <property type="entry name" value="Cyt_P450_sf"/>
</dbReference>
<keyword evidence="7 9" id="KW-0408">Iron</keyword>
<comment type="cofactor">
    <cofactor evidence="1 9">
        <name>heme</name>
        <dbReference type="ChEBI" id="CHEBI:30413"/>
    </cofactor>
</comment>
<dbReference type="PRINTS" id="PR00463">
    <property type="entry name" value="EP450I"/>
</dbReference>
<dbReference type="InterPro" id="IPR050364">
    <property type="entry name" value="Cytochrome_P450_fung"/>
</dbReference>
<dbReference type="InterPro" id="IPR017972">
    <property type="entry name" value="Cyt_P450_CS"/>
</dbReference>
<evidence type="ECO:0000256" key="5">
    <source>
        <dbReference type="ARBA" id="ARBA00022723"/>
    </source>
</evidence>
<feature type="transmembrane region" description="Helical" evidence="11">
    <location>
        <begin position="296"/>
        <end position="319"/>
    </location>
</feature>
<evidence type="ECO:0000256" key="10">
    <source>
        <dbReference type="RuleBase" id="RU000461"/>
    </source>
</evidence>
<dbReference type="STRING" id="933084.A0A067PKX4"/>
<keyword evidence="11" id="KW-0472">Membrane</keyword>
<dbReference type="Gene3D" id="1.10.630.10">
    <property type="entry name" value="Cytochrome P450"/>
    <property type="match status" value="1"/>
</dbReference>
<accession>A0A067PKX4</accession>
<comment type="pathway">
    <text evidence="2">Secondary metabolite biosynthesis.</text>
</comment>
<dbReference type="OrthoDB" id="2789670at2759"/>
<dbReference type="PRINTS" id="PR00385">
    <property type="entry name" value="P450"/>
</dbReference>
<feature type="binding site" description="axial binding residue" evidence="9">
    <location>
        <position position="437"/>
    </location>
    <ligand>
        <name>heme</name>
        <dbReference type="ChEBI" id="CHEBI:30413"/>
    </ligand>
    <ligandPart>
        <name>Fe</name>
        <dbReference type="ChEBI" id="CHEBI:18248"/>
    </ligandPart>
</feature>
<dbReference type="Pfam" id="PF00067">
    <property type="entry name" value="p450"/>
    <property type="match status" value="1"/>
</dbReference>
<dbReference type="GO" id="GO:0004497">
    <property type="term" value="F:monooxygenase activity"/>
    <property type="evidence" value="ECO:0007669"/>
    <property type="project" value="UniProtKB-KW"/>
</dbReference>
<dbReference type="SUPFAM" id="SSF48264">
    <property type="entry name" value="Cytochrome P450"/>
    <property type="match status" value="1"/>
</dbReference>
<organism evidence="12 13">
    <name type="scientific">Jaapia argillacea MUCL 33604</name>
    <dbReference type="NCBI Taxonomy" id="933084"/>
    <lineage>
        <taxon>Eukaryota</taxon>
        <taxon>Fungi</taxon>
        <taxon>Dikarya</taxon>
        <taxon>Basidiomycota</taxon>
        <taxon>Agaricomycotina</taxon>
        <taxon>Agaricomycetes</taxon>
        <taxon>Agaricomycetidae</taxon>
        <taxon>Jaapiales</taxon>
        <taxon>Jaapiaceae</taxon>
        <taxon>Jaapia</taxon>
    </lineage>
</organism>
<evidence type="ECO:0000256" key="4">
    <source>
        <dbReference type="ARBA" id="ARBA00022617"/>
    </source>
</evidence>
<keyword evidence="4 9" id="KW-0349">Heme</keyword>
<evidence type="ECO:0000256" key="11">
    <source>
        <dbReference type="SAM" id="Phobius"/>
    </source>
</evidence>
<evidence type="ECO:0000313" key="13">
    <source>
        <dbReference type="Proteomes" id="UP000027265"/>
    </source>
</evidence>
<dbReference type="InterPro" id="IPR001128">
    <property type="entry name" value="Cyt_P450"/>
</dbReference>
<dbReference type="GO" id="GO:0020037">
    <property type="term" value="F:heme binding"/>
    <property type="evidence" value="ECO:0007669"/>
    <property type="project" value="InterPro"/>
</dbReference>
<evidence type="ECO:0000313" key="12">
    <source>
        <dbReference type="EMBL" id="KDQ55439.1"/>
    </source>
</evidence>
<dbReference type="GO" id="GO:0016705">
    <property type="term" value="F:oxidoreductase activity, acting on paired donors, with incorporation or reduction of molecular oxygen"/>
    <property type="evidence" value="ECO:0007669"/>
    <property type="project" value="InterPro"/>
</dbReference>
<dbReference type="PROSITE" id="PS00086">
    <property type="entry name" value="CYTOCHROME_P450"/>
    <property type="match status" value="1"/>
</dbReference>
<keyword evidence="8 10" id="KW-0503">Monooxygenase</keyword>
<keyword evidence="5 9" id="KW-0479">Metal-binding</keyword>
<keyword evidence="11" id="KW-1133">Transmembrane helix</keyword>
<evidence type="ECO:0008006" key="14">
    <source>
        <dbReference type="Google" id="ProtNLM"/>
    </source>
</evidence>
<keyword evidence="13" id="KW-1185">Reference proteome</keyword>
<evidence type="ECO:0000256" key="2">
    <source>
        <dbReference type="ARBA" id="ARBA00005179"/>
    </source>
</evidence>
<evidence type="ECO:0000256" key="8">
    <source>
        <dbReference type="ARBA" id="ARBA00023033"/>
    </source>
</evidence>
<dbReference type="CDD" id="cd11065">
    <property type="entry name" value="CYP64-like"/>
    <property type="match status" value="1"/>
</dbReference>
<dbReference type="HOGENOM" id="CLU_001570_2_3_1"/>
<evidence type="ECO:0000256" key="9">
    <source>
        <dbReference type="PIRSR" id="PIRSR602401-1"/>
    </source>
</evidence>
<dbReference type="EMBL" id="KL197725">
    <property type="protein sequence ID" value="KDQ55439.1"/>
    <property type="molecule type" value="Genomic_DNA"/>
</dbReference>
<gene>
    <name evidence="12" type="ORF">JAAARDRAFT_692211</name>
</gene>
<evidence type="ECO:0000256" key="3">
    <source>
        <dbReference type="ARBA" id="ARBA00010617"/>
    </source>
</evidence>
<proteinExistence type="inferred from homology"/>
<keyword evidence="11" id="KW-0812">Transmembrane</keyword>
<feature type="transmembrane region" description="Helical" evidence="11">
    <location>
        <begin position="6"/>
        <end position="24"/>
    </location>
</feature>
<name>A0A067PKX4_9AGAM</name>
<evidence type="ECO:0000256" key="6">
    <source>
        <dbReference type="ARBA" id="ARBA00023002"/>
    </source>
</evidence>
<dbReference type="InParanoid" id="A0A067PKX4"/>
<keyword evidence="6 10" id="KW-0560">Oxidoreductase</keyword>
<evidence type="ECO:0000256" key="7">
    <source>
        <dbReference type="ARBA" id="ARBA00023004"/>
    </source>
</evidence>
<protein>
    <recommendedName>
        <fullName evidence="14">Cytochrome P450</fullName>
    </recommendedName>
</protein>